<name>A0A6J4RLD2_9ACTN</name>
<organism evidence="1">
    <name type="scientific">uncultured Solirubrobacteraceae bacterium</name>
    <dbReference type="NCBI Taxonomy" id="1162706"/>
    <lineage>
        <taxon>Bacteria</taxon>
        <taxon>Bacillati</taxon>
        <taxon>Actinomycetota</taxon>
        <taxon>Thermoleophilia</taxon>
        <taxon>Solirubrobacterales</taxon>
        <taxon>Solirubrobacteraceae</taxon>
        <taxon>environmental samples</taxon>
    </lineage>
</organism>
<gene>
    <name evidence="1" type="ORF">AVDCRST_MAG30-195</name>
</gene>
<accession>A0A6J4RLD2</accession>
<protein>
    <submittedName>
        <fullName evidence="1">Uncharacterized protein</fullName>
    </submittedName>
</protein>
<reference evidence="1" key="1">
    <citation type="submission" date="2020-02" db="EMBL/GenBank/DDBJ databases">
        <authorList>
            <person name="Meier V. D."/>
        </authorList>
    </citation>
    <scope>NUCLEOTIDE SEQUENCE</scope>
    <source>
        <strain evidence="1">AVDCRST_MAG30</strain>
    </source>
</reference>
<feature type="non-terminal residue" evidence="1">
    <location>
        <position position="1"/>
    </location>
</feature>
<feature type="non-terminal residue" evidence="1">
    <location>
        <position position="111"/>
    </location>
</feature>
<dbReference type="EMBL" id="CADCVS010000037">
    <property type="protein sequence ID" value="CAA9472270.1"/>
    <property type="molecule type" value="Genomic_DNA"/>
</dbReference>
<sequence>AELLGVAGLRGVGAVRARRLRAAERPDDGDRRPAPNRLLEQRIRALHPVAGHLRVVRPEHRGVGGEVQERGERGARGVARLQHADLAVEARVVRVALVLVGQQVETVGGAV</sequence>
<dbReference type="AlphaFoldDB" id="A0A6J4RLD2"/>
<proteinExistence type="predicted"/>
<evidence type="ECO:0000313" key="1">
    <source>
        <dbReference type="EMBL" id="CAA9472270.1"/>
    </source>
</evidence>